<dbReference type="GO" id="GO:0008234">
    <property type="term" value="F:cysteine-type peptidase activity"/>
    <property type="evidence" value="ECO:0007669"/>
    <property type="project" value="InterPro"/>
</dbReference>
<protein>
    <recommendedName>
        <fullName evidence="4">Ubiquitin-like protease family profile domain-containing protein</fullName>
    </recommendedName>
</protein>
<dbReference type="Pfam" id="PF02902">
    <property type="entry name" value="Peptidase_C48"/>
    <property type="match status" value="1"/>
</dbReference>
<feature type="domain" description="Ubiquitin-like protease family profile" evidence="4">
    <location>
        <begin position="1"/>
        <end position="152"/>
    </location>
</feature>
<organism evidence="5">
    <name type="scientific">Oryza punctata</name>
    <name type="common">Red rice</name>
    <dbReference type="NCBI Taxonomy" id="4537"/>
    <lineage>
        <taxon>Eukaryota</taxon>
        <taxon>Viridiplantae</taxon>
        <taxon>Streptophyta</taxon>
        <taxon>Embryophyta</taxon>
        <taxon>Tracheophyta</taxon>
        <taxon>Spermatophyta</taxon>
        <taxon>Magnoliopsida</taxon>
        <taxon>Liliopsida</taxon>
        <taxon>Poales</taxon>
        <taxon>Poaceae</taxon>
        <taxon>BOP clade</taxon>
        <taxon>Oryzoideae</taxon>
        <taxon>Oryzeae</taxon>
        <taxon>Oryzinae</taxon>
        <taxon>Oryza</taxon>
    </lineage>
</organism>
<dbReference type="Proteomes" id="UP000026962">
    <property type="component" value="Chromosome 12"/>
</dbReference>
<dbReference type="PROSITE" id="PS50600">
    <property type="entry name" value="ULP_PROTEASE"/>
    <property type="match status" value="1"/>
</dbReference>
<dbReference type="OMA" id="SHHEPIF"/>
<dbReference type="EnsemblPlants" id="OPUNC12G05210.2">
    <property type="protein sequence ID" value="OPUNC12G05210.2"/>
    <property type="gene ID" value="OPUNC12G05210"/>
</dbReference>
<dbReference type="InterPro" id="IPR003653">
    <property type="entry name" value="Peptidase_C48_C"/>
</dbReference>
<evidence type="ECO:0000256" key="3">
    <source>
        <dbReference type="ARBA" id="ARBA00022801"/>
    </source>
</evidence>
<accession>A0A0E0MKH4</accession>
<evidence type="ECO:0000313" key="5">
    <source>
        <dbReference type="EnsemblPlants" id="OPUNC12G05210.2"/>
    </source>
</evidence>
<evidence type="ECO:0000259" key="4">
    <source>
        <dbReference type="PROSITE" id="PS50600"/>
    </source>
</evidence>
<dbReference type="InterPro" id="IPR038765">
    <property type="entry name" value="Papain-like_cys_pep_sf"/>
</dbReference>
<reference evidence="5" key="2">
    <citation type="submission" date="2018-05" db="EMBL/GenBank/DDBJ databases">
        <title>OpunRS2 (Oryza punctata Reference Sequence Version 2).</title>
        <authorList>
            <person name="Zhang J."/>
            <person name="Kudrna D."/>
            <person name="Lee S."/>
            <person name="Talag J."/>
            <person name="Welchert J."/>
            <person name="Wing R.A."/>
        </authorList>
    </citation>
    <scope>NUCLEOTIDE SEQUENCE [LARGE SCALE GENOMIC DNA]</scope>
</reference>
<sequence length="207" mass="23986">MYDDVKYRKESIGYRVVIPTSAIEVLNSENHNLAFSLHAAVSTICGDCRRHELDNAKLIFLPMINDGHWTVFCFNFNHKRIDILDSLGDDRNEKALKALKDRVVGRFLDVVDVMYPKKFTDVRKWKCFPASVQKQVLTNDCGFLAMKHIQFWDGKSFVKKICPKDGTKYWAEVLYYLPFHPLNEAKLPAAIEPYNPKIRKISNTRSV</sequence>
<reference evidence="5" key="1">
    <citation type="submission" date="2015-04" db="UniProtKB">
        <authorList>
            <consortium name="EnsemblPlants"/>
        </authorList>
    </citation>
    <scope>IDENTIFICATION</scope>
</reference>
<dbReference type="SUPFAM" id="SSF54001">
    <property type="entry name" value="Cysteine proteinases"/>
    <property type="match status" value="1"/>
</dbReference>
<name>A0A0E0MKH4_ORYPU</name>
<dbReference type="AlphaFoldDB" id="A0A0E0MKH4"/>
<dbReference type="HOGENOM" id="CLU_120215_0_0_1"/>
<dbReference type="Gramene" id="OPUNC12G05210.2">
    <property type="protein sequence ID" value="OPUNC12G05210.2"/>
    <property type="gene ID" value="OPUNC12G05210"/>
</dbReference>
<dbReference type="Gene3D" id="3.40.395.10">
    <property type="entry name" value="Adenoviral Proteinase, Chain A"/>
    <property type="match status" value="1"/>
</dbReference>
<proteinExistence type="inferred from homology"/>
<keyword evidence="6" id="KW-1185">Reference proteome</keyword>
<evidence type="ECO:0000313" key="6">
    <source>
        <dbReference type="Proteomes" id="UP000026962"/>
    </source>
</evidence>
<dbReference type="GO" id="GO:0006508">
    <property type="term" value="P:proteolysis"/>
    <property type="evidence" value="ECO:0007669"/>
    <property type="project" value="UniProtKB-KW"/>
</dbReference>
<keyword evidence="3" id="KW-0378">Hydrolase</keyword>
<evidence type="ECO:0000256" key="1">
    <source>
        <dbReference type="ARBA" id="ARBA00005234"/>
    </source>
</evidence>
<keyword evidence="2" id="KW-0645">Protease</keyword>
<evidence type="ECO:0000256" key="2">
    <source>
        <dbReference type="ARBA" id="ARBA00022670"/>
    </source>
</evidence>
<comment type="similarity">
    <text evidence="1">Belongs to the peptidase C48 family.</text>
</comment>